<evidence type="ECO:0008006" key="3">
    <source>
        <dbReference type="Google" id="ProtNLM"/>
    </source>
</evidence>
<name>A0ABY2E5X0_9MICO</name>
<comment type="caution">
    <text evidence="1">The sequence shown here is derived from an EMBL/GenBank/DDBJ whole genome shotgun (WGS) entry which is preliminary data.</text>
</comment>
<sequence>MDCGVSLSGCATIRTRPLPPPRLSTPRSAWRPLTHQLLLSVDQDADVEREAIDAAWNEVIDRRVAEIVSRKANLVDGREAHAQVRAEIAALRQ</sequence>
<dbReference type="Proteomes" id="UP000504882">
    <property type="component" value="Unassembled WGS sequence"/>
</dbReference>
<keyword evidence="2" id="KW-1185">Reference proteome</keyword>
<reference evidence="1 2" key="1">
    <citation type="submission" date="2019-03" db="EMBL/GenBank/DDBJ databases">
        <title>Genomic features of bacteria from cold environments.</title>
        <authorList>
            <person name="Shen L."/>
        </authorList>
    </citation>
    <scope>NUCLEOTIDE SEQUENCE [LARGE SCALE GENOMIC DNA]</scope>
    <source>
        <strain evidence="2">T3246-1</strain>
    </source>
</reference>
<protein>
    <recommendedName>
        <fullName evidence="3">Addiction module protein</fullName>
    </recommendedName>
</protein>
<evidence type="ECO:0000313" key="1">
    <source>
        <dbReference type="EMBL" id="TDE91618.1"/>
    </source>
</evidence>
<organism evidence="1 2">
    <name type="scientific">Occultella glacieicola</name>
    <dbReference type="NCBI Taxonomy" id="2518684"/>
    <lineage>
        <taxon>Bacteria</taxon>
        <taxon>Bacillati</taxon>
        <taxon>Actinomycetota</taxon>
        <taxon>Actinomycetes</taxon>
        <taxon>Micrococcales</taxon>
        <taxon>Ruaniaceae</taxon>
        <taxon>Occultella</taxon>
    </lineage>
</organism>
<dbReference type="EMBL" id="SMNA01000007">
    <property type="protein sequence ID" value="TDE91618.1"/>
    <property type="molecule type" value="Genomic_DNA"/>
</dbReference>
<proteinExistence type="predicted"/>
<accession>A0ABY2E5X0</accession>
<gene>
    <name evidence="1" type="ORF">EXU48_15870</name>
</gene>
<evidence type="ECO:0000313" key="2">
    <source>
        <dbReference type="Proteomes" id="UP000504882"/>
    </source>
</evidence>